<dbReference type="PANTHER" id="PTHR33973:SF4">
    <property type="entry name" value="OS07G0153300 PROTEIN"/>
    <property type="match status" value="1"/>
</dbReference>
<accession>K0K7C6</accession>
<evidence type="ECO:0000313" key="2">
    <source>
        <dbReference type="Proteomes" id="UP000006281"/>
    </source>
</evidence>
<evidence type="ECO:0008006" key="3">
    <source>
        <dbReference type="Google" id="ProtNLM"/>
    </source>
</evidence>
<dbReference type="EMBL" id="HE804045">
    <property type="protein sequence ID" value="CCH33447.1"/>
    <property type="molecule type" value="Genomic_DNA"/>
</dbReference>
<keyword evidence="2" id="KW-1185">Reference proteome</keyword>
<dbReference type="BioCyc" id="SESP1179773:BN6_RS29815-MONOMER"/>
<name>K0K7C6_SACES</name>
<dbReference type="PANTHER" id="PTHR33973">
    <property type="entry name" value="OS07G0153300 PROTEIN"/>
    <property type="match status" value="1"/>
</dbReference>
<protein>
    <recommendedName>
        <fullName evidence="3">DUF1365 domain-containing protein</fullName>
    </recommendedName>
</protein>
<dbReference type="Pfam" id="PF07103">
    <property type="entry name" value="DUF1365"/>
    <property type="match status" value="1"/>
</dbReference>
<sequence length="255" mass="29153">MGLPRRRVRLGGACGDESRSDLVNLYEVEIGHVRRERLDRSFSHRAYLWLVDLDALPRLPRWLCPFARFEARDHLGSPRRTIRQNVDAWLAERGIDLGGGRVTMLANARLLGYVFNPLSLFWCHNASGQLECVIAEVHNTYGERHAYLLHPDAAGRARVDKDFYVSPFLEMSGHYVMRVPEPADELSVTIALRQGGATPFSATMKGRRRPATPRELVRLLVRRPLMTYRVSGLIRRHGIALWARRVPVVPRSNDR</sequence>
<dbReference type="InterPro" id="IPR010775">
    <property type="entry name" value="DUF1365"/>
</dbReference>
<dbReference type="HOGENOM" id="CLU_065913_1_0_11"/>
<gene>
    <name evidence="1" type="ordered locus">BN6_61960</name>
</gene>
<dbReference type="eggNOG" id="COG3496">
    <property type="taxonomic scope" value="Bacteria"/>
</dbReference>
<evidence type="ECO:0000313" key="1">
    <source>
        <dbReference type="EMBL" id="CCH33447.1"/>
    </source>
</evidence>
<dbReference type="STRING" id="1179773.BN6_61960"/>
<reference evidence="1 2" key="1">
    <citation type="journal article" date="2012" name="BMC Genomics">
        <title>Complete genome sequence of Saccharothrix espanaensis DSM 44229T and comparison to the other completely sequenced Pseudonocardiaceae.</title>
        <authorList>
            <person name="Strobel T."/>
            <person name="Al-Dilaimi A."/>
            <person name="Blom J."/>
            <person name="Gessner A."/>
            <person name="Kalinowski J."/>
            <person name="Luzhetska M."/>
            <person name="Puhler A."/>
            <person name="Szczepanowski R."/>
            <person name="Bechthold A."/>
            <person name="Ruckert C."/>
        </authorList>
    </citation>
    <scope>NUCLEOTIDE SEQUENCE [LARGE SCALE GENOMIC DNA]</scope>
    <source>
        <strain evidence="2">ATCC 51144 / DSM 44229 / JCM 9112 / NBRC 15066 / NRRL 15764</strain>
    </source>
</reference>
<dbReference type="KEGG" id="sesp:BN6_61960"/>
<proteinExistence type="predicted"/>
<dbReference type="AlphaFoldDB" id="K0K7C6"/>
<organism evidence="1 2">
    <name type="scientific">Saccharothrix espanaensis (strain ATCC 51144 / DSM 44229 / JCM 9112 / NBRC 15066 / NRRL 15764)</name>
    <dbReference type="NCBI Taxonomy" id="1179773"/>
    <lineage>
        <taxon>Bacteria</taxon>
        <taxon>Bacillati</taxon>
        <taxon>Actinomycetota</taxon>
        <taxon>Actinomycetes</taxon>
        <taxon>Pseudonocardiales</taxon>
        <taxon>Pseudonocardiaceae</taxon>
        <taxon>Saccharothrix</taxon>
    </lineage>
</organism>
<dbReference type="PATRIC" id="fig|1179773.3.peg.6245"/>
<dbReference type="Proteomes" id="UP000006281">
    <property type="component" value="Chromosome"/>
</dbReference>